<dbReference type="GO" id="GO:0034605">
    <property type="term" value="P:cellular response to heat"/>
    <property type="evidence" value="ECO:0007669"/>
    <property type="project" value="TreeGrafter"/>
</dbReference>
<dbReference type="GO" id="GO:0006508">
    <property type="term" value="P:proteolysis"/>
    <property type="evidence" value="ECO:0007669"/>
    <property type="project" value="UniProtKB-KW"/>
</dbReference>
<dbReference type="PANTHER" id="PTHR11638">
    <property type="entry name" value="ATP-DEPENDENT CLP PROTEASE"/>
    <property type="match status" value="1"/>
</dbReference>
<keyword evidence="14" id="KW-1185">Reference proteome</keyword>
<gene>
    <name evidence="11" type="primary">clpB</name>
    <name evidence="13" type="ORF">ATO12_24470</name>
</gene>
<dbReference type="SUPFAM" id="SSF52540">
    <property type="entry name" value="P-loop containing nucleoside triphosphate hydrolases"/>
    <property type="match status" value="2"/>
</dbReference>
<dbReference type="InterPro" id="IPR050130">
    <property type="entry name" value="ClpA_ClpB"/>
</dbReference>
<proteinExistence type="inferred from homology"/>
<keyword evidence="11" id="KW-0346">Stress response</keyword>
<keyword evidence="13" id="KW-0645">Protease</keyword>
<feature type="domain" description="Clp R" evidence="12">
    <location>
        <begin position="3"/>
        <end position="144"/>
    </location>
</feature>
<keyword evidence="11" id="KW-0963">Cytoplasm</keyword>
<dbReference type="GO" id="GO:0008233">
    <property type="term" value="F:peptidase activity"/>
    <property type="evidence" value="ECO:0007669"/>
    <property type="project" value="UniProtKB-KW"/>
</dbReference>
<keyword evidence="6 11" id="KW-0175">Coiled coil</keyword>
<dbReference type="InterPro" id="IPR003593">
    <property type="entry name" value="AAA+_ATPase"/>
</dbReference>
<dbReference type="Pfam" id="PF07724">
    <property type="entry name" value="AAA_2"/>
    <property type="match status" value="1"/>
</dbReference>
<evidence type="ECO:0000256" key="8">
    <source>
        <dbReference type="ARBA" id="ARBA00026057"/>
    </source>
</evidence>
<accession>A0A023BPV8</accession>
<dbReference type="Gene3D" id="3.40.50.300">
    <property type="entry name" value="P-loop containing nucleotide triphosphate hydrolases"/>
    <property type="match status" value="3"/>
</dbReference>
<dbReference type="InterPro" id="IPR019489">
    <property type="entry name" value="Clp_ATPase_C"/>
</dbReference>
<dbReference type="Gene3D" id="1.10.8.60">
    <property type="match status" value="1"/>
</dbReference>
<dbReference type="GO" id="GO:0016887">
    <property type="term" value="F:ATP hydrolysis activity"/>
    <property type="evidence" value="ECO:0007669"/>
    <property type="project" value="InterPro"/>
</dbReference>
<dbReference type="Pfam" id="PF17871">
    <property type="entry name" value="AAA_lid_9"/>
    <property type="match status" value="1"/>
</dbReference>
<dbReference type="InterPro" id="IPR027417">
    <property type="entry name" value="P-loop_NTPase"/>
</dbReference>
<dbReference type="CDD" id="cd00009">
    <property type="entry name" value="AAA"/>
    <property type="match status" value="1"/>
</dbReference>
<keyword evidence="3 9" id="KW-0677">Repeat</keyword>
<dbReference type="FunFam" id="3.40.50.300:FF:000025">
    <property type="entry name" value="ATP-dependent Clp protease subunit"/>
    <property type="match status" value="1"/>
</dbReference>
<name>A0A023BPV8_9FLAO</name>
<dbReference type="PRINTS" id="PR00300">
    <property type="entry name" value="CLPPROTEASEA"/>
</dbReference>
<comment type="subunit">
    <text evidence="11">Homohexamer; The oligomerization is ATP-dependent.</text>
</comment>
<dbReference type="PROSITE" id="PS00870">
    <property type="entry name" value="CLPAB_1"/>
    <property type="match status" value="1"/>
</dbReference>
<evidence type="ECO:0000256" key="5">
    <source>
        <dbReference type="ARBA" id="ARBA00022840"/>
    </source>
</evidence>
<comment type="function">
    <text evidence="11">Part of a stress-induced multi-chaperone system, it is involved in the recovery of the cell from heat-induced damage, in cooperation with DnaK, DnaJ and GrpE.</text>
</comment>
<keyword evidence="13" id="KW-0378">Hydrolase</keyword>
<dbReference type="SUPFAM" id="SSF81923">
    <property type="entry name" value="Double Clp-N motif"/>
    <property type="match status" value="1"/>
</dbReference>
<dbReference type="InterPro" id="IPR004176">
    <property type="entry name" value="Clp_R_N"/>
</dbReference>
<dbReference type="OrthoDB" id="9803641at2"/>
<dbReference type="PANTHER" id="PTHR11638:SF18">
    <property type="entry name" value="HEAT SHOCK PROTEIN 104"/>
    <property type="match status" value="1"/>
</dbReference>
<comment type="subunit">
    <text evidence="8">Homohexamer. The oligomerization is ATP-dependent.</text>
</comment>
<dbReference type="InterPro" id="IPR001270">
    <property type="entry name" value="ClpA/B"/>
</dbReference>
<dbReference type="Pfam" id="PF00004">
    <property type="entry name" value="AAA"/>
    <property type="match status" value="1"/>
</dbReference>
<keyword evidence="7 10" id="KW-0143">Chaperone</keyword>
<evidence type="ECO:0000256" key="9">
    <source>
        <dbReference type="PROSITE-ProRule" id="PRU01251"/>
    </source>
</evidence>
<reference evidence="13 14" key="1">
    <citation type="submission" date="2014-04" db="EMBL/GenBank/DDBJ databases">
        <title>Aquimarina sp. 22II-S11-z7 Genome Sequencing.</title>
        <authorList>
            <person name="Lai Q."/>
        </authorList>
    </citation>
    <scope>NUCLEOTIDE SEQUENCE [LARGE SCALE GENOMIC DNA]</scope>
    <source>
        <strain evidence="13 14">22II-S11-z7</strain>
    </source>
</reference>
<dbReference type="Proteomes" id="UP000023541">
    <property type="component" value="Unassembled WGS sequence"/>
</dbReference>
<organism evidence="13 14">
    <name type="scientific">Aquimarina atlantica</name>
    <dbReference type="NCBI Taxonomy" id="1317122"/>
    <lineage>
        <taxon>Bacteria</taxon>
        <taxon>Pseudomonadati</taxon>
        <taxon>Bacteroidota</taxon>
        <taxon>Flavobacteriia</taxon>
        <taxon>Flavobacteriales</taxon>
        <taxon>Flavobacteriaceae</taxon>
        <taxon>Aquimarina</taxon>
    </lineage>
</organism>
<dbReference type="PROSITE" id="PS00871">
    <property type="entry name" value="CLPAB_2"/>
    <property type="match status" value="1"/>
</dbReference>
<dbReference type="RefSeq" id="WP_034245532.1">
    <property type="nucleotide sequence ID" value="NZ_AQRA01000009.1"/>
</dbReference>
<evidence type="ECO:0000256" key="2">
    <source>
        <dbReference type="ARBA" id="ARBA00017574"/>
    </source>
</evidence>
<dbReference type="NCBIfam" id="TIGR03346">
    <property type="entry name" value="chaperone_ClpB"/>
    <property type="match status" value="1"/>
</dbReference>
<dbReference type="CDD" id="cd19499">
    <property type="entry name" value="RecA-like_ClpB_Hsp104-like"/>
    <property type="match status" value="1"/>
</dbReference>
<evidence type="ECO:0000256" key="4">
    <source>
        <dbReference type="ARBA" id="ARBA00022741"/>
    </source>
</evidence>
<dbReference type="InterPro" id="IPR003959">
    <property type="entry name" value="ATPase_AAA_core"/>
</dbReference>
<comment type="caution">
    <text evidence="13">The sequence shown here is derived from an EMBL/GenBank/DDBJ whole genome shotgun (WGS) entry which is preliminary data.</text>
</comment>
<evidence type="ECO:0000313" key="14">
    <source>
        <dbReference type="Proteomes" id="UP000023541"/>
    </source>
</evidence>
<dbReference type="GO" id="GO:0005524">
    <property type="term" value="F:ATP binding"/>
    <property type="evidence" value="ECO:0007669"/>
    <property type="project" value="UniProtKB-UniRule"/>
</dbReference>
<dbReference type="GO" id="GO:0042026">
    <property type="term" value="P:protein refolding"/>
    <property type="evidence" value="ECO:0007669"/>
    <property type="project" value="UniProtKB-UniRule"/>
</dbReference>
<keyword evidence="5 10" id="KW-0067">ATP-binding</keyword>
<dbReference type="InterPro" id="IPR018368">
    <property type="entry name" value="ClpA/B_CS1"/>
</dbReference>
<dbReference type="SMART" id="SM01086">
    <property type="entry name" value="ClpB_D2-small"/>
    <property type="match status" value="1"/>
</dbReference>
<dbReference type="SMART" id="SM00382">
    <property type="entry name" value="AAA"/>
    <property type="match status" value="2"/>
</dbReference>
<dbReference type="GO" id="GO:0005737">
    <property type="term" value="C:cytoplasm"/>
    <property type="evidence" value="ECO:0007669"/>
    <property type="project" value="UniProtKB-SubCell"/>
</dbReference>
<dbReference type="Pfam" id="PF10431">
    <property type="entry name" value="ClpB_D2-small"/>
    <property type="match status" value="1"/>
</dbReference>
<evidence type="ECO:0000256" key="10">
    <source>
        <dbReference type="RuleBase" id="RU004432"/>
    </source>
</evidence>
<sequence length="866" mass="97622">MNFNNFTIKSQEAIQQAQQLAQGFGHQQIENEHIFKAIFNVDENVLPFLLKKLNVNINLLQQVLDSTLESFPKVSGGELQLSREAGKSLNEASIIAKKMNDEYVSIEHLVIAIFKSKSKISQILKDQGVTEKHLTEAINEIRKGERVTSQNVEETYQALSKYAKNLNEMAESGKLDPVIGRDEEIRRILQILSRRTKNNPMLVGEPGVGKTAIAEGLAHRIIAGDIPENLKNKQIFSLDMGALIAGAKFKGEFEERLKSVVKEVTSSDGDIVLFIDEIHTLVGAGGGQGAMDAANILKPALARGELRAIGATTLDEYQKYFEKDKALERRFQKVTVDEPDTESAISILRGIKEKYETHHKVRIKDEAIIAAVELSQRYITNRFLPDKAIDLMDEAASKLRMEINSKPEELDVLDRRIMQLEIEIEAIKRENDETKLKALNGDLANIKEERNEIFSKWQSEKEVVDAIQNAKTDIEEFKLEAERAERNGDYGKVAELRYGKIKDAQERLDELQKQLNEQQSKSSLIKEEVTNDDIAEVIAKWTGIPVTKMLQSEREKLLVLEEELQKRVVGQTEAIQAVSDAVRRSRAGLQDQKKPIGSFLFLGTTGVGKTELAKALAEYLFNDETAMTRIDMSEYQERHAVSRLMGAPPGYVGYDEGGQLTEAVRRKPYSVVLLDEIEKAHPDTFNVLLQVLDEGRLTDNKGRVADFRNTIIIMTSNMGSHIIQEKFEAIKDMDTAMETAKVEILGLLKQSVRPEFLNRIDDIIMFSPLTKANINEIVKLQLKHVSKMLAEQHITLDATEQAIAYLSERGFQPEFGARPVKRTIQKEVLNKLSKEILAGKISTESVILLDEFDDNLVFRNQENLVS</sequence>
<dbReference type="EMBL" id="AQRA01000009">
    <property type="protein sequence ID" value="EZH72095.1"/>
    <property type="molecule type" value="Genomic_DNA"/>
</dbReference>
<dbReference type="Pfam" id="PF02861">
    <property type="entry name" value="Clp_N"/>
    <property type="match status" value="1"/>
</dbReference>
<keyword evidence="4 10" id="KW-0547">Nucleotide-binding</keyword>
<evidence type="ECO:0000256" key="7">
    <source>
        <dbReference type="ARBA" id="ARBA00023186"/>
    </source>
</evidence>
<comment type="subcellular location">
    <subcellularLocation>
        <location evidence="11">Cytoplasm</location>
    </subcellularLocation>
</comment>
<dbReference type="InterPro" id="IPR017730">
    <property type="entry name" value="Chaperonin_ClpB"/>
</dbReference>
<dbReference type="STRING" id="1317122.ATO12_24470"/>
<dbReference type="PROSITE" id="PS51903">
    <property type="entry name" value="CLP_R"/>
    <property type="match status" value="1"/>
</dbReference>
<dbReference type="InterPro" id="IPR028299">
    <property type="entry name" value="ClpA/B_CS2"/>
</dbReference>
<dbReference type="eggNOG" id="COG0542">
    <property type="taxonomic scope" value="Bacteria"/>
</dbReference>
<evidence type="ECO:0000256" key="1">
    <source>
        <dbReference type="ARBA" id="ARBA00008675"/>
    </source>
</evidence>
<protein>
    <recommendedName>
        <fullName evidence="2 11">Chaperone protein ClpB</fullName>
    </recommendedName>
</protein>
<dbReference type="FunFam" id="3.40.50.300:FF:000010">
    <property type="entry name" value="Chaperone clpB 1, putative"/>
    <property type="match status" value="1"/>
</dbReference>
<dbReference type="InterPro" id="IPR036628">
    <property type="entry name" value="Clp_N_dom_sf"/>
</dbReference>
<dbReference type="AlphaFoldDB" id="A0A023BPV8"/>
<evidence type="ECO:0000256" key="11">
    <source>
        <dbReference type="RuleBase" id="RU362034"/>
    </source>
</evidence>
<comment type="similarity">
    <text evidence="1 10">Belongs to the ClpA/ClpB family.</text>
</comment>
<feature type="coiled-coil region" evidence="11">
    <location>
        <begin position="410"/>
        <end position="528"/>
    </location>
</feature>
<evidence type="ECO:0000256" key="3">
    <source>
        <dbReference type="ARBA" id="ARBA00022737"/>
    </source>
</evidence>
<dbReference type="FunFam" id="3.40.50.300:FF:000120">
    <property type="entry name" value="ATP-dependent chaperone ClpB"/>
    <property type="match status" value="1"/>
</dbReference>
<dbReference type="Gene3D" id="1.10.1780.10">
    <property type="entry name" value="Clp, N-terminal domain"/>
    <property type="match status" value="1"/>
</dbReference>
<evidence type="ECO:0000259" key="12">
    <source>
        <dbReference type="PROSITE" id="PS51903"/>
    </source>
</evidence>
<evidence type="ECO:0000256" key="6">
    <source>
        <dbReference type="ARBA" id="ARBA00023054"/>
    </source>
</evidence>
<evidence type="ECO:0000313" key="13">
    <source>
        <dbReference type="EMBL" id="EZH72095.1"/>
    </source>
</evidence>
<dbReference type="InterPro" id="IPR041546">
    <property type="entry name" value="ClpA/ClpB_AAA_lid"/>
</dbReference>